<reference evidence="1 2" key="1">
    <citation type="journal article" date="2012" name="J. Bacteriol.">
        <title>Genome Sequence of the Protease-Producing Bacterium Rheinheimera nanhaiensis E407-8T, Isolated from Deep-Sea Sediment of the South China Sea.</title>
        <authorList>
            <person name="Zhang X.-Y."/>
            <person name="Zhang Y.-J."/>
            <person name="Qin Q.-L."/>
            <person name="Xie B.-B."/>
            <person name="Chen X.-L."/>
            <person name="Zhou B.-C."/>
            <person name="Zhang Y.-Z."/>
        </authorList>
    </citation>
    <scope>NUCLEOTIDE SEQUENCE [LARGE SCALE GENOMIC DNA]</scope>
    <source>
        <strain evidence="1 2">E407-8</strain>
    </source>
</reference>
<organism evidence="1 2">
    <name type="scientific">Rheinheimera nanhaiensis E407-8</name>
    <dbReference type="NCBI Taxonomy" id="562729"/>
    <lineage>
        <taxon>Bacteria</taxon>
        <taxon>Pseudomonadati</taxon>
        <taxon>Pseudomonadota</taxon>
        <taxon>Gammaproteobacteria</taxon>
        <taxon>Chromatiales</taxon>
        <taxon>Chromatiaceae</taxon>
        <taxon>Rheinheimera</taxon>
    </lineage>
</organism>
<evidence type="ECO:0000313" key="2">
    <source>
        <dbReference type="Proteomes" id="UP000004374"/>
    </source>
</evidence>
<dbReference type="AlphaFoldDB" id="I1DXF2"/>
<protein>
    <submittedName>
        <fullName evidence="1">Uncharacterized protein</fullName>
    </submittedName>
</protein>
<name>I1DXF2_9GAMM</name>
<proteinExistence type="predicted"/>
<comment type="caution">
    <text evidence="1">The sequence shown here is derived from an EMBL/GenBank/DDBJ whole genome shotgun (WGS) entry which is preliminary data.</text>
</comment>
<dbReference type="Proteomes" id="UP000004374">
    <property type="component" value="Unassembled WGS sequence"/>
</dbReference>
<accession>I1DXF2</accession>
<dbReference type="STRING" id="562729.RNAN_1718"/>
<dbReference type="EMBL" id="BAFK01000008">
    <property type="protein sequence ID" value="GAB58730.1"/>
    <property type="molecule type" value="Genomic_DNA"/>
</dbReference>
<keyword evidence="2" id="KW-1185">Reference proteome</keyword>
<gene>
    <name evidence="1" type="ORF">RNAN_1718</name>
</gene>
<evidence type="ECO:0000313" key="1">
    <source>
        <dbReference type="EMBL" id="GAB58730.1"/>
    </source>
</evidence>
<sequence>MLIKRQNVNTARLGADSNNIGFFLAAAPIYAGGKACYFGRLSMAGQQVWKATFTGSIYSV</sequence>